<sequence length="287" mass="31938">MIDFSIFLTAEAWISLLTLVFLEIVLGVDNIAFIALTTNRLPESKQHIGRKLGLAGAMIMRVIFLCFASWLIHMTQPVFTVDLGFYSHGFSVRDMLLAAGGIYLIYKGASELRSMLALEELRAKHGDDADKKAHQIGLGQAVGTIMVMDIVFSIDSVITAVGMAEHLIIMIIAVISAILLMMVFIDQVSDFINKHAEITILALVFILSIGVLLTLDGFGLHTGVEIEALGMSLEKVLVYFAMIFSLVMEIIQMTYNKRAAAFHREREIERGREEMRQELIEKGEIEA</sequence>
<feature type="transmembrane region" description="Helical" evidence="6">
    <location>
        <begin position="167"/>
        <end position="186"/>
    </location>
</feature>
<feature type="transmembrane region" description="Helical" evidence="6">
    <location>
        <begin position="236"/>
        <end position="255"/>
    </location>
</feature>
<keyword evidence="3 6" id="KW-0812">Transmembrane</keyword>
<dbReference type="PANTHER" id="PTHR30238:SF4">
    <property type="entry name" value="SLL1022 PROTEIN"/>
    <property type="match status" value="1"/>
</dbReference>
<evidence type="ECO:0000256" key="1">
    <source>
        <dbReference type="ARBA" id="ARBA00004141"/>
    </source>
</evidence>
<feature type="transmembrane region" description="Helical" evidence="6">
    <location>
        <begin position="12"/>
        <end position="36"/>
    </location>
</feature>
<keyword evidence="8" id="KW-1185">Reference proteome</keyword>
<evidence type="ECO:0000256" key="5">
    <source>
        <dbReference type="ARBA" id="ARBA00023136"/>
    </source>
</evidence>
<evidence type="ECO:0000313" key="7">
    <source>
        <dbReference type="EMBL" id="SEO68578.1"/>
    </source>
</evidence>
<dbReference type="Pfam" id="PF03741">
    <property type="entry name" value="TerC"/>
    <property type="match status" value="1"/>
</dbReference>
<dbReference type="GO" id="GO:0016020">
    <property type="term" value="C:membrane"/>
    <property type="evidence" value="ECO:0007669"/>
    <property type="project" value="UniProtKB-SubCell"/>
</dbReference>
<accession>A0A1H8RQX2</accession>
<keyword evidence="5 6" id="KW-0472">Membrane</keyword>
<dbReference type="EMBL" id="FOEC01000004">
    <property type="protein sequence ID" value="SEO68578.1"/>
    <property type="molecule type" value="Genomic_DNA"/>
</dbReference>
<dbReference type="AlphaFoldDB" id="A0A1H8RQX2"/>
<evidence type="ECO:0000313" key="8">
    <source>
        <dbReference type="Proteomes" id="UP000182975"/>
    </source>
</evidence>
<evidence type="ECO:0000256" key="4">
    <source>
        <dbReference type="ARBA" id="ARBA00022989"/>
    </source>
</evidence>
<feature type="transmembrane region" description="Helical" evidence="6">
    <location>
        <begin position="52"/>
        <end position="73"/>
    </location>
</feature>
<keyword evidence="4 6" id="KW-1133">Transmembrane helix</keyword>
<feature type="transmembrane region" description="Helical" evidence="6">
    <location>
        <begin position="85"/>
        <end position="106"/>
    </location>
</feature>
<dbReference type="Proteomes" id="UP000182975">
    <property type="component" value="Unassembled WGS sequence"/>
</dbReference>
<name>A0A1H8RQX2_9ACTN</name>
<dbReference type="STRING" id="79604.AAY81_06465"/>
<dbReference type="RefSeq" id="WP_074777208.1">
    <property type="nucleotide sequence ID" value="NZ_FOEC01000004.1"/>
</dbReference>
<protein>
    <submittedName>
        <fullName evidence="7">Membrane protein TerC, possibly involved in tellurium resistance</fullName>
    </submittedName>
</protein>
<proteinExistence type="inferred from homology"/>
<feature type="transmembrane region" description="Helical" evidence="6">
    <location>
        <begin position="198"/>
        <end position="216"/>
    </location>
</feature>
<evidence type="ECO:0000256" key="3">
    <source>
        <dbReference type="ARBA" id="ARBA00022692"/>
    </source>
</evidence>
<dbReference type="InterPro" id="IPR005496">
    <property type="entry name" value="Integral_membrane_TerC"/>
</dbReference>
<comment type="subcellular location">
    <subcellularLocation>
        <location evidence="1">Membrane</location>
        <topology evidence="1">Multi-pass membrane protein</topology>
    </subcellularLocation>
</comment>
<evidence type="ECO:0000256" key="6">
    <source>
        <dbReference type="SAM" id="Phobius"/>
    </source>
</evidence>
<gene>
    <name evidence="7" type="ORF">SAMN02910314_00858</name>
</gene>
<organism evidence="7 8">
    <name type="scientific">Denitrobacterium detoxificans</name>
    <dbReference type="NCBI Taxonomy" id="79604"/>
    <lineage>
        <taxon>Bacteria</taxon>
        <taxon>Bacillati</taxon>
        <taxon>Actinomycetota</taxon>
        <taxon>Coriobacteriia</taxon>
        <taxon>Eggerthellales</taxon>
        <taxon>Eggerthellaceae</taxon>
        <taxon>Denitrobacterium</taxon>
    </lineage>
</organism>
<dbReference type="PANTHER" id="PTHR30238">
    <property type="entry name" value="MEMBRANE BOUND PREDICTED REDOX MODULATOR"/>
    <property type="match status" value="1"/>
</dbReference>
<evidence type="ECO:0000256" key="2">
    <source>
        <dbReference type="ARBA" id="ARBA00007511"/>
    </source>
</evidence>
<comment type="similarity">
    <text evidence="2">Belongs to the TerC family.</text>
</comment>
<reference evidence="8" key="1">
    <citation type="submission" date="2016-10" db="EMBL/GenBank/DDBJ databases">
        <authorList>
            <person name="Varghese N."/>
        </authorList>
    </citation>
    <scope>NUCLEOTIDE SEQUENCE [LARGE SCALE GENOMIC DNA]</scope>
    <source>
        <strain evidence="8">DSM 21843</strain>
    </source>
</reference>
<feature type="transmembrane region" description="Helical" evidence="6">
    <location>
        <begin position="141"/>
        <end position="161"/>
    </location>
</feature>